<keyword evidence="10" id="KW-1185">Reference proteome</keyword>
<feature type="transmembrane region" description="Helical" evidence="7">
    <location>
        <begin position="355"/>
        <end position="375"/>
    </location>
</feature>
<feature type="transmembrane region" description="Helical" evidence="7">
    <location>
        <begin position="300"/>
        <end position="328"/>
    </location>
</feature>
<dbReference type="OrthoDB" id="10262656at2759"/>
<feature type="transmembrane region" description="Helical" evidence="7">
    <location>
        <begin position="387"/>
        <end position="412"/>
    </location>
</feature>
<dbReference type="PANTHER" id="PTHR23504">
    <property type="entry name" value="MAJOR FACILITATOR SUPERFAMILY DOMAIN-CONTAINING PROTEIN 10"/>
    <property type="match status" value="1"/>
</dbReference>
<evidence type="ECO:0000256" key="2">
    <source>
        <dbReference type="ARBA" id="ARBA00022448"/>
    </source>
</evidence>
<evidence type="ECO:0000256" key="7">
    <source>
        <dbReference type="SAM" id="Phobius"/>
    </source>
</evidence>
<name>A0A9P5H4T9_9HYPO</name>
<dbReference type="GO" id="GO:0022857">
    <property type="term" value="F:transmembrane transporter activity"/>
    <property type="evidence" value="ECO:0007669"/>
    <property type="project" value="InterPro"/>
</dbReference>
<reference evidence="9" key="1">
    <citation type="submission" date="2020-03" db="EMBL/GenBank/DDBJ databases">
        <title>Draft Genome Sequence of Cylindrodendrum hubeiense.</title>
        <authorList>
            <person name="Buettner E."/>
            <person name="Kellner H."/>
        </authorList>
    </citation>
    <scope>NUCLEOTIDE SEQUENCE</scope>
    <source>
        <strain evidence="9">IHI 201604</strain>
    </source>
</reference>
<protein>
    <recommendedName>
        <fullName evidence="8">Major facilitator superfamily (MFS) profile domain-containing protein</fullName>
    </recommendedName>
</protein>
<comment type="subcellular location">
    <subcellularLocation>
        <location evidence="1">Membrane</location>
        <topology evidence="1">Multi-pass membrane protein</topology>
    </subcellularLocation>
</comment>
<dbReference type="InterPro" id="IPR020846">
    <property type="entry name" value="MFS_dom"/>
</dbReference>
<accession>A0A9P5H4T9</accession>
<feature type="transmembrane region" description="Helical" evidence="7">
    <location>
        <begin position="164"/>
        <end position="186"/>
    </location>
</feature>
<evidence type="ECO:0000313" key="9">
    <source>
        <dbReference type="EMBL" id="KAF7548918.1"/>
    </source>
</evidence>
<proteinExistence type="predicted"/>
<dbReference type="InterPro" id="IPR011701">
    <property type="entry name" value="MFS"/>
</dbReference>
<keyword evidence="5 7" id="KW-0472">Membrane</keyword>
<feature type="transmembrane region" description="Helical" evidence="7">
    <location>
        <begin position="206"/>
        <end position="226"/>
    </location>
</feature>
<dbReference type="InterPro" id="IPR036259">
    <property type="entry name" value="MFS_trans_sf"/>
</dbReference>
<dbReference type="PROSITE" id="PS50850">
    <property type="entry name" value="MFS"/>
    <property type="match status" value="1"/>
</dbReference>
<evidence type="ECO:0000256" key="3">
    <source>
        <dbReference type="ARBA" id="ARBA00022692"/>
    </source>
</evidence>
<dbReference type="SUPFAM" id="SSF103473">
    <property type="entry name" value="MFS general substrate transporter"/>
    <property type="match status" value="1"/>
</dbReference>
<evidence type="ECO:0000256" key="1">
    <source>
        <dbReference type="ARBA" id="ARBA00004141"/>
    </source>
</evidence>
<dbReference type="AlphaFoldDB" id="A0A9P5H4T9"/>
<feature type="transmembrane region" description="Helical" evidence="7">
    <location>
        <begin position="424"/>
        <end position="442"/>
    </location>
</feature>
<dbReference type="PANTHER" id="PTHR23504:SF16">
    <property type="entry name" value="TRANSPORTER, PUTATIVE (AFU_ORTHOLOGUE AFUA_1G13970)-RELATED"/>
    <property type="match status" value="1"/>
</dbReference>
<gene>
    <name evidence="9" type="ORF">G7Z17_g6747</name>
</gene>
<evidence type="ECO:0000256" key="6">
    <source>
        <dbReference type="ARBA" id="ARBA00023180"/>
    </source>
</evidence>
<feature type="domain" description="Major facilitator superfamily (MFS) profile" evidence="8">
    <location>
        <begin position="17"/>
        <end position="526"/>
    </location>
</feature>
<evidence type="ECO:0000256" key="5">
    <source>
        <dbReference type="ARBA" id="ARBA00023136"/>
    </source>
</evidence>
<dbReference type="GO" id="GO:0016020">
    <property type="term" value="C:membrane"/>
    <property type="evidence" value="ECO:0007669"/>
    <property type="project" value="UniProtKB-SubCell"/>
</dbReference>
<dbReference type="Pfam" id="PF07690">
    <property type="entry name" value="MFS_1"/>
    <property type="match status" value="1"/>
</dbReference>
<feature type="transmembrane region" description="Helical" evidence="7">
    <location>
        <begin position="502"/>
        <end position="522"/>
    </location>
</feature>
<evidence type="ECO:0000313" key="10">
    <source>
        <dbReference type="Proteomes" id="UP000722485"/>
    </source>
</evidence>
<keyword evidence="2" id="KW-0813">Transport</keyword>
<comment type="caution">
    <text evidence="9">The sequence shown here is derived from an EMBL/GenBank/DDBJ whole genome shotgun (WGS) entry which is preliminary data.</text>
</comment>
<dbReference type="Gene3D" id="1.20.1250.20">
    <property type="entry name" value="MFS general substrate transporter like domains"/>
    <property type="match status" value="1"/>
</dbReference>
<keyword evidence="6" id="KW-0325">Glycoprotein</keyword>
<keyword evidence="3 7" id="KW-0812">Transmembrane</keyword>
<evidence type="ECO:0000259" key="8">
    <source>
        <dbReference type="PROSITE" id="PS50850"/>
    </source>
</evidence>
<organism evidence="9 10">
    <name type="scientific">Cylindrodendrum hubeiense</name>
    <dbReference type="NCBI Taxonomy" id="595255"/>
    <lineage>
        <taxon>Eukaryota</taxon>
        <taxon>Fungi</taxon>
        <taxon>Dikarya</taxon>
        <taxon>Ascomycota</taxon>
        <taxon>Pezizomycotina</taxon>
        <taxon>Sordariomycetes</taxon>
        <taxon>Hypocreomycetidae</taxon>
        <taxon>Hypocreales</taxon>
        <taxon>Nectriaceae</taxon>
        <taxon>Cylindrodendrum</taxon>
    </lineage>
</organism>
<keyword evidence="4 7" id="KW-1133">Transmembrane helix</keyword>
<dbReference type="Proteomes" id="UP000722485">
    <property type="component" value="Unassembled WGS sequence"/>
</dbReference>
<evidence type="ECO:0000256" key="4">
    <source>
        <dbReference type="ARBA" id="ARBA00022989"/>
    </source>
</evidence>
<sequence length="530" mass="57045">MPADSNASPNLIFDGDAVQGQRCASEVTAVDGGVFKPQLLILMLIRMTESLASSSIQLQHFDPSAPPATISARAGIMIGAKTAAHVCTGLIWGRLADWEYCGRKAVIVFGLMASSISILGYGFSQTFVMALTCQILDGALNSTVSMTRCVIAELNPQKRHRARALTLLPLFTNTGHLIGPLIGGFLVSPDKQHNTRSFVSKFPYAAPNIVIAAFHAILALAAIVVVKETLPTQHSHLGSLRRAWARLGPRGLSDRTVREEVVDESSRLLGHQHAETPALSESVASPETAKPATLRFSQIWTFNVVATMAVYFLFHGHSGAFPSLWAIFLSTPVSSTRQQKLSFRLYGGLGMNPRGVGTVMSMQGAISVITQVLLYPTLNDWLGTIRLFRTGLLAFPVTYFIAPFPALVSFYATNQPSNTSRYAITEPCVWVSVAFVLLLYVCGRTGVAPATTLLINDSTPHPSVRATIHTTATIVSSLSRSIFPPIALGMFGHGLRIGFVELGFWFLSGVATLACLASMWVVEGDNGIEG</sequence>
<dbReference type="EMBL" id="JAANBB010000135">
    <property type="protein sequence ID" value="KAF7548918.1"/>
    <property type="molecule type" value="Genomic_DNA"/>
</dbReference>